<dbReference type="EMBL" id="JAUUCC010000128">
    <property type="protein sequence ID" value="MEE2054755.1"/>
    <property type="molecule type" value="Genomic_DNA"/>
</dbReference>
<comment type="caution">
    <text evidence="1">The sequence shown here is derived from an EMBL/GenBank/DDBJ whole genome shotgun (WGS) entry which is preliminary data.</text>
</comment>
<dbReference type="RefSeq" id="WP_330161574.1">
    <property type="nucleotide sequence ID" value="NZ_JAUUCC010000128.1"/>
</dbReference>
<evidence type="ECO:0000313" key="1">
    <source>
        <dbReference type="EMBL" id="MEE2054755.1"/>
    </source>
</evidence>
<name>A0ABU7KZR0_9ACTN</name>
<protein>
    <submittedName>
        <fullName evidence="1">Uncharacterized protein</fullName>
    </submittedName>
</protein>
<organism evidence="1 2">
    <name type="scientific">Nocardiopsis tropica</name>
    <dbReference type="NCBI Taxonomy" id="109330"/>
    <lineage>
        <taxon>Bacteria</taxon>
        <taxon>Bacillati</taxon>
        <taxon>Actinomycetota</taxon>
        <taxon>Actinomycetes</taxon>
        <taxon>Streptosporangiales</taxon>
        <taxon>Nocardiopsidaceae</taxon>
        <taxon>Nocardiopsis</taxon>
    </lineage>
</organism>
<gene>
    <name evidence="1" type="ORF">Q8A49_30090</name>
</gene>
<evidence type="ECO:0000313" key="2">
    <source>
        <dbReference type="Proteomes" id="UP001348641"/>
    </source>
</evidence>
<proteinExistence type="predicted"/>
<reference evidence="1 2" key="1">
    <citation type="submission" date="2023-07" db="EMBL/GenBank/DDBJ databases">
        <authorList>
            <person name="Girao M."/>
            <person name="Carvalho M.F."/>
        </authorList>
    </citation>
    <scope>NUCLEOTIDE SEQUENCE [LARGE SCALE GENOMIC DNA]</scope>
    <source>
        <strain evidence="1 2">66/93</strain>
    </source>
</reference>
<accession>A0ABU7KZR0</accession>
<dbReference type="Proteomes" id="UP001348641">
    <property type="component" value="Unassembled WGS sequence"/>
</dbReference>
<sequence length="65" mass="7077">MHIPVNINLEVEGHGGVTACTVDIDTTKPFIEQLIAGLKSVDPKALEYAFLPQRYVIGAAVRVEQ</sequence>